<dbReference type="Proteomes" id="UP001138751">
    <property type="component" value="Unassembled WGS sequence"/>
</dbReference>
<dbReference type="InterPro" id="IPR011008">
    <property type="entry name" value="Dimeric_a/b-barrel"/>
</dbReference>
<keyword evidence="2" id="KW-1185">Reference proteome</keyword>
<comment type="caution">
    <text evidence="1">The sequence shown here is derived from an EMBL/GenBank/DDBJ whole genome shotgun (WGS) entry which is preliminary data.</text>
</comment>
<dbReference type="EMBL" id="JAAEDM010000012">
    <property type="protein sequence ID" value="MBR0670916.1"/>
    <property type="molecule type" value="Genomic_DNA"/>
</dbReference>
<sequence length="117" mass="13273">MTYVDGFVLAVPNAKREAYLRHAEQVAPRLREHGALAFVECWGDDVPEGKLTSFPMAVKCEPEETVVFSWVTWPSKEVRDKAWAAIMADPSMRMDPANMPFDGKRMIYGGFRAILEH</sequence>
<name>A0A9X9WUT7_9PROT</name>
<protein>
    <submittedName>
        <fullName evidence="1">DUF1428 domain-containing protein</fullName>
    </submittedName>
</protein>
<gene>
    <name evidence="1" type="ORF">GXW76_07005</name>
</gene>
<evidence type="ECO:0000313" key="1">
    <source>
        <dbReference type="EMBL" id="MBR0670916.1"/>
    </source>
</evidence>
<dbReference type="RefSeq" id="WP_211861294.1">
    <property type="nucleotide sequence ID" value="NZ_JAAEDM010000012.1"/>
</dbReference>
<accession>A0A9X9WUT7</accession>
<evidence type="ECO:0000313" key="2">
    <source>
        <dbReference type="Proteomes" id="UP001138751"/>
    </source>
</evidence>
<dbReference type="SUPFAM" id="SSF54909">
    <property type="entry name" value="Dimeric alpha+beta barrel"/>
    <property type="match status" value="1"/>
</dbReference>
<reference evidence="1" key="1">
    <citation type="submission" date="2020-01" db="EMBL/GenBank/DDBJ databases">
        <authorList>
            <person name="Rat A."/>
        </authorList>
    </citation>
    <scope>NUCLEOTIDE SEQUENCE</scope>
    <source>
        <strain evidence="1">LMG 31231</strain>
    </source>
</reference>
<dbReference type="Gene3D" id="3.30.70.100">
    <property type="match status" value="1"/>
</dbReference>
<dbReference type="PIRSF" id="PIRSF007028">
    <property type="entry name" value="UCP007028"/>
    <property type="match status" value="1"/>
</dbReference>
<proteinExistence type="predicted"/>
<dbReference type="InterPro" id="IPR009874">
    <property type="entry name" value="DUF1428"/>
</dbReference>
<dbReference type="Pfam" id="PF07237">
    <property type="entry name" value="DUF1428"/>
    <property type="match status" value="1"/>
</dbReference>
<organism evidence="1 2">
    <name type="scientific">Neoroseomonas soli</name>
    <dbReference type="NCBI Taxonomy" id="1081025"/>
    <lineage>
        <taxon>Bacteria</taxon>
        <taxon>Pseudomonadati</taxon>
        <taxon>Pseudomonadota</taxon>
        <taxon>Alphaproteobacteria</taxon>
        <taxon>Acetobacterales</taxon>
        <taxon>Acetobacteraceae</taxon>
        <taxon>Neoroseomonas</taxon>
    </lineage>
</organism>
<reference evidence="1" key="2">
    <citation type="journal article" date="2021" name="Syst. Appl. Microbiol.">
        <title>Roseomonas hellenica sp. nov., isolated from roots of wild-growing Alkanna tinctoria.</title>
        <authorList>
            <person name="Rat A."/>
            <person name="Naranjo H.D."/>
            <person name="Lebbe L."/>
            <person name="Cnockaert M."/>
            <person name="Krigas N."/>
            <person name="Grigoriadou K."/>
            <person name="Maloupa E."/>
            <person name="Willems A."/>
        </authorList>
    </citation>
    <scope>NUCLEOTIDE SEQUENCE</scope>
    <source>
        <strain evidence="1">LMG 31231</strain>
    </source>
</reference>
<dbReference type="AlphaFoldDB" id="A0A9X9WUT7"/>